<name>A0A074JTI7_9RHOB</name>
<proteinExistence type="predicted"/>
<dbReference type="EMBL" id="AUNB01000012">
    <property type="protein sequence ID" value="KEO61001.1"/>
    <property type="molecule type" value="Genomic_DNA"/>
</dbReference>
<keyword evidence="1" id="KW-0472">Membrane</keyword>
<protein>
    <submittedName>
        <fullName evidence="2">Uncharacterized protein</fullName>
    </submittedName>
</protein>
<feature type="transmembrane region" description="Helical" evidence="1">
    <location>
        <begin position="93"/>
        <end position="115"/>
    </location>
</feature>
<dbReference type="AlphaFoldDB" id="A0A074JTI7"/>
<keyword evidence="1" id="KW-0812">Transmembrane</keyword>
<feature type="transmembrane region" description="Helical" evidence="1">
    <location>
        <begin position="52"/>
        <end position="72"/>
    </location>
</feature>
<dbReference type="Proteomes" id="UP000027471">
    <property type="component" value="Unassembled WGS sequence"/>
</dbReference>
<sequence length="148" mass="16303">MSNVFGYFKTQVGLFRLIFLLAILQWLLSFGMEHTVYETVRYSAKTPGLLTYLYIGVGVAIPVLVVWTLILPKTRGAPKPRDNPEPMDSGAPPVHWVVFLVIILPTVTGGAAFFLNISWVAKVHSDLNTALVIGLGLVTLQSDFTNKT</sequence>
<evidence type="ECO:0000313" key="3">
    <source>
        <dbReference type="Proteomes" id="UP000027471"/>
    </source>
</evidence>
<keyword evidence="1" id="KW-1133">Transmembrane helix</keyword>
<dbReference type="OrthoDB" id="8156287at2"/>
<gene>
    <name evidence="2" type="ORF">DT23_11475</name>
</gene>
<dbReference type="RefSeq" id="WP_038128663.1">
    <property type="nucleotide sequence ID" value="NZ_AUNB01000012.1"/>
</dbReference>
<keyword evidence="3" id="KW-1185">Reference proteome</keyword>
<evidence type="ECO:0000313" key="2">
    <source>
        <dbReference type="EMBL" id="KEO61001.1"/>
    </source>
</evidence>
<feature type="transmembrane region" description="Helical" evidence="1">
    <location>
        <begin position="12"/>
        <end position="32"/>
    </location>
</feature>
<organism evidence="2 3">
    <name type="scientific">Thioclava indica</name>
    <dbReference type="NCBI Taxonomy" id="1353528"/>
    <lineage>
        <taxon>Bacteria</taxon>
        <taxon>Pseudomonadati</taxon>
        <taxon>Pseudomonadota</taxon>
        <taxon>Alphaproteobacteria</taxon>
        <taxon>Rhodobacterales</taxon>
        <taxon>Paracoccaceae</taxon>
        <taxon>Thioclava</taxon>
    </lineage>
</organism>
<comment type="caution">
    <text evidence="2">The sequence shown here is derived from an EMBL/GenBank/DDBJ whole genome shotgun (WGS) entry which is preliminary data.</text>
</comment>
<accession>A0A074JTI7</accession>
<evidence type="ECO:0000256" key="1">
    <source>
        <dbReference type="SAM" id="Phobius"/>
    </source>
</evidence>
<reference evidence="2 3" key="1">
    <citation type="journal article" date="2015" name="Antonie Van Leeuwenhoek">
        <title>Thioclava indica sp. nov., isolated from surface seawater of the Indian Ocean.</title>
        <authorList>
            <person name="Liu Y."/>
            <person name="Lai Q."/>
            <person name="Du J."/>
            <person name="Xu H."/>
            <person name="Jiang L."/>
            <person name="Shao Z."/>
        </authorList>
    </citation>
    <scope>NUCLEOTIDE SEQUENCE [LARGE SCALE GENOMIC DNA]</scope>
    <source>
        <strain evidence="2 3">DT23-4</strain>
    </source>
</reference>